<evidence type="ECO:0000313" key="1">
    <source>
        <dbReference type="EMBL" id="KAK8755107.1"/>
    </source>
</evidence>
<name>A0AAQ4CY17_AMBAM</name>
<protein>
    <submittedName>
        <fullName evidence="1">Uncharacterized protein</fullName>
    </submittedName>
</protein>
<reference evidence="1 2" key="1">
    <citation type="journal article" date="2023" name="Arcadia Sci">
        <title>De novo assembly of a long-read Amblyomma americanum tick genome.</title>
        <authorList>
            <person name="Chou S."/>
            <person name="Poskanzer K.E."/>
            <person name="Rollins M."/>
            <person name="Thuy-Boun P.S."/>
        </authorList>
    </citation>
    <scope>NUCLEOTIDE SEQUENCE [LARGE SCALE GENOMIC DNA]</scope>
    <source>
        <strain evidence="1">F_SG_1</strain>
        <tissue evidence="1">Salivary glands</tissue>
    </source>
</reference>
<proteinExistence type="predicted"/>
<accession>A0AAQ4CY17</accession>
<evidence type="ECO:0000313" key="2">
    <source>
        <dbReference type="Proteomes" id="UP001321473"/>
    </source>
</evidence>
<gene>
    <name evidence="1" type="ORF">V5799_002189</name>
</gene>
<keyword evidence="2" id="KW-1185">Reference proteome</keyword>
<comment type="caution">
    <text evidence="1">The sequence shown here is derived from an EMBL/GenBank/DDBJ whole genome shotgun (WGS) entry which is preliminary data.</text>
</comment>
<sequence>MPLEADAGFADDDFEGLNLATTFAEYVEADDVAICGEVSLDDAIAEALPRADTTATSDEDNDDATDAVPVPTTFAEVLRHIDSIRNFICSRDAAEDLLLDVANSSESFCKFTDQIRSKRN</sequence>
<dbReference type="AlphaFoldDB" id="A0AAQ4CY17"/>
<dbReference type="EMBL" id="JARKHS020036721">
    <property type="protein sequence ID" value="KAK8755107.1"/>
    <property type="molecule type" value="Genomic_DNA"/>
</dbReference>
<dbReference type="Proteomes" id="UP001321473">
    <property type="component" value="Unassembled WGS sequence"/>
</dbReference>
<organism evidence="1 2">
    <name type="scientific">Amblyomma americanum</name>
    <name type="common">Lone star tick</name>
    <dbReference type="NCBI Taxonomy" id="6943"/>
    <lineage>
        <taxon>Eukaryota</taxon>
        <taxon>Metazoa</taxon>
        <taxon>Ecdysozoa</taxon>
        <taxon>Arthropoda</taxon>
        <taxon>Chelicerata</taxon>
        <taxon>Arachnida</taxon>
        <taxon>Acari</taxon>
        <taxon>Parasitiformes</taxon>
        <taxon>Ixodida</taxon>
        <taxon>Ixodoidea</taxon>
        <taxon>Ixodidae</taxon>
        <taxon>Amblyomminae</taxon>
        <taxon>Amblyomma</taxon>
    </lineage>
</organism>